<dbReference type="FunFam" id="1.10.10.10:FF:000037">
    <property type="entry name" value="Heat stress transcription factor B-4"/>
    <property type="match status" value="2"/>
</dbReference>
<feature type="coiled-coil region" evidence="10">
    <location>
        <begin position="186"/>
        <end position="227"/>
    </location>
</feature>
<dbReference type="GO" id="GO:0003700">
    <property type="term" value="F:DNA-binding transcription factor activity"/>
    <property type="evidence" value="ECO:0007669"/>
    <property type="project" value="InterPro"/>
</dbReference>
<dbReference type="Proteomes" id="UP001206925">
    <property type="component" value="Unassembled WGS sequence"/>
</dbReference>
<dbReference type="EMBL" id="JAMZMK010010090">
    <property type="protein sequence ID" value="KAI7733110.1"/>
    <property type="molecule type" value="Genomic_DNA"/>
</dbReference>
<feature type="domain" description="HSF-type DNA-binding" evidence="11">
    <location>
        <begin position="430"/>
        <end position="454"/>
    </location>
</feature>
<dbReference type="PROSITE" id="PS00434">
    <property type="entry name" value="HSF_DOMAIN"/>
    <property type="match status" value="1"/>
</dbReference>
<dbReference type="InterPro" id="IPR036388">
    <property type="entry name" value="WH-like_DNA-bd_sf"/>
</dbReference>
<organism evidence="12 13">
    <name type="scientific">Ambrosia artemisiifolia</name>
    <name type="common">Common ragweed</name>
    <dbReference type="NCBI Taxonomy" id="4212"/>
    <lineage>
        <taxon>Eukaryota</taxon>
        <taxon>Viridiplantae</taxon>
        <taxon>Streptophyta</taxon>
        <taxon>Embryophyta</taxon>
        <taxon>Tracheophyta</taxon>
        <taxon>Spermatophyta</taxon>
        <taxon>Magnoliopsida</taxon>
        <taxon>eudicotyledons</taxon>
        <taxon>Gunneridae</taxon>
        <taxon>Pentapetalae</taxon>
        <taxon>asterids</taxon>
        <taxon>campanulids</taxon>
        <taxon>Asterales</taxon>
        <taxon>Asteraceae</taxon>
        <taxon>Asteroideae</taxon>
        <taxon>Heliantheae alliance</taxon>
        <taxon>Heliantheae</taxon>
        <taxon>Ambrosia</taxon>
    </lineage>
</organism>
<reference evidence="12" key="1">
    <citation type="submission" date="2022-06" db="EMBL/GenBank/DDBJ databases">
        <title>Uncovering the hologenomic basis of an extraordinary plant invasion.</title>
        <authorList>
            <person name="Bieker V.C."/>
            <person name="Martin M.D."/>
            <person name="Gilbert T."/>
            <person name="Hodgins K."/>
            <person name="Battlay P."/>
            <person name="Petersen B."/>
            <person name="Wilson J."/>
        </authorList>
    </citation>
    <scope>NUCLEOTIDE SEQUENCE</scope>
    <source>
        <strain evidence="12">AA19_3_7</strain>
        <tissue evidence="12">Leaf</tissue>
    </source>
</reference>
<comment type="caution">
    <text evidence="12">The sequence shown here is derived from an EMBL/GenBank/DDBJ whole genome shotgun (WGS) entry which is preliminary data.</text>
</comment>
<evidence type="ECO:0000256" key="1">
    <source>
        <dbReference type="ARBA" id="ARBA00004123"/>
    </source>
</evidence>
<evidence type="ECO:0000259" key="11">
    <source>
        <dbReference type="PROSITE" id="PS00434"/>
    </source>
</evidence>
<dbReference type="GO" id="GO:0034605">
    <property type="term" value="P:cellular response to heat"/>
    <property type="evidence" value="ECO:0007669"/>
    <property type="project" value="TreeGrafter"/>
</dbReference>
<keyword evidence="6" id="KW-0238">DNA-binding</keyword>
<evidence type="ECO:0000256" key="2">
    <source>
        <dbReference type="ARBA" id="ARBA00011233"/>
    </source>
</evidence>
<keyword evidence="8" id="KW-0539">Nucleus</keyword>
<evidence type="ECO:0000256" key="6">
    <source>
        <dbReference type="ARBA" id="ARBA00023125"/>
    </source>
</evidence>
<evidence type="ECO:0000256" key="7">
    <source>
        <dbReference type="ARBA" id="ARBA00023163"/>
    </source>
</evidence>
<dbReference type="GO" id="GO:0000978">
    <property type="term" value="F:RNA polymerase II cis-regulatory region sequence-specific DNA binding"/>
    <property type="evidence" value="ECO:0007669"/>
    <property type="project" value="TreeGrafter"/>
</dbReference>
<dbReference type="InterPro" id="IPR000232">
    <property type="entry name" value="HSF_DNA-bd"/>
</dbReference>
<dbReference type="PRINTS" id="PR00056">
    <property type="entry name" value="HSFDOMAIN"/>
</dbReference>
<accession>A0AAD5C199</accession>
<name>A0AAD5C199_AMBAR</name>
<sequence length="672" mass="79177">MDVLHKDYGDGDHLQVEIMKTNEPKLVNVDNGCGSSLNFPPFLKKTYEMVDDPLTDSIISWSDSNKSFIVWDTIKFTKDLLSQRFKTSNFSSFVRQLNTYWPKIQYQNCIPFCSAALFKFVYRFKKIDPDRWEFANEFFQKGNKHLLVEIKRRTTDRTQNMHKQVESKQQQEYCVCQTNLTIESELKILRQERIALRLEILNMKQQQQKTEKQLEIVQKRMRRMEFKQKRRLAYMSKAYRSPFLVKRLQRQKQKKDSVEMCKKRKFEQMPSAINADECQRDEPPYVPYVISSDESVSRPEDLKTGAINNPDYSSECFMLWKKLMENDMMINGGEQSRKDETKTNIYLQELEELELMVNLFFIVIKLLTRPNNNRLLNSSMVGLRDAGPQPFLKKTYEMVDDPTTDSIISWSDSNKSFIVWDPNKFTTHLLSQRFKHSNFSSFVRQLNAYRFKKIDPNRWEFANESFQKGKKHLLKEIKRRTTNHTQNMQKHEESKQHQTCVYQISPTIESELDILRKDGSELRQEILNMKQQQEKAEKQLDIVKERVQRMELKQQKLLAFMSKVYKSPVFTKLSQHLVQEQETGSVETCKKRKSEQMQSTMNVDELKRSEQVCNMLEPNVGTMFSSNEAASTIEDQKTGAVSGLNNVDYNSEICILLEKLMTNEAMICGVIV</sequence>
<comment type="subunit">
    <text evidence="2">Homotrimer.</text>
</comment>
<proteinExistence type="inferred from homology"/>
<dbReference type="GO" id="GO:0006357">
    <property type="term" value="P:regulation of transcription by RNA polymerase II"/>
    <property type="evidence" value="ECO:0007669"/>
    <property type="project" value="TreeGrafter"/>
</dbReference>
<evidence type="ECO:0000256" key="3">
    <source>
        <dbReference type="ARBA" id="ARBA00022553"/>
    </source>
</evidence>
<dbReference type="GO" id="GO:0005634">
    <property type="term" value="C:nucleus"/>
    <property type="evidence" value="ECO:0007669"/>
    <property type="project" value="UniProtKB-SubCell"/>
</dbReference>
<keyword evidence="4" id="KW-0805">Transcription regulation</keyword>
<dbReference type="PANTHER" id="PTHR10015">
    <property type="entry name" value="HEAT SHOCK TRANSCRIPTION FACTOR"/>
    <property type="match status" value="1"/>
</dbReference>
<evidence type="ECO:0000256" key="10">
    <source>
        <dbReference type="SAM" id="Coils"/>
    </source>
</evidence>
<comment type="subcellular location">
    <subcellularLocation>
        <location evidence="1">Nucleus</location>
    </subcellularLocation>
</comment>
<dbReference type="Gene3D" id="1.10.10.10">
    <property type="entry name" value="Winged helix-like DNA-binding domain superfamily/Winged helix DNA-binding domain"/>
    <property type="match status" value="2"/>
</dbReference>
<dbReference type="AlphaFoldDB" id="A0AAD5C199"/>
<evidence type="ECO:0000256" key="4">
    <source>
        <dbReference type="ARBA" id="ARBA00023015"/>
    </source>
</evidence>
<dbReference type="Pfam" id="PF00447">
    <property type="entry name" value="HSF_DNA-bind"/>
    <property type="match status" value="2"/>
</dbReference>
<keyword evidence="10" id="KW-0175">Coiled coil</keyword>
<evidence type="ECO:0000256" key="5">
    <source>
        <dbReference type="ARBA" id="ARBA00023016"/>
    </source>
</evidence>
<keyword evidence="5" id="KW-0346">Stress response</keyword>
<dbReference type="SMART" id="SM00415">
    <property type="entry name" value="HSF"/>
    <property type="match status" value="2"/>
</dbReference>
<keyword evidence="7" id="KW-0804">Transcription</keyword>
<evidence type="ECO:0000313" key="12">
    <source>
        <dbReference type="EMBL" id="KAI7733110.1"/>
    </source>
</evidence>
<keyword evidence="3" id="KW-0597">Phosphoprotein</keyword>
<evidence type="ECO:0000256" key="9">
    <source>
        <dbReference type="RuleBase" id="RU004020"/>
    </source>
</evidence>
<evidence type="ECO:0000313" key="13">
    <source>
        <dbReference type="Proteomes" id="UP001206925"/>
    </source>
</evidence>
<gene>
    <name evidence="12" type="ORF">M8C21_003620</name>
</gene>
<comment type="similarity">
    <text evidence="9">Belongs to the HSF family.</text>
</comment>
<evidence type="ECO:0000256" key="8">
    <source>
        <dbReference type="ARBA" id="ARBA00023242"/>
    </source>
</evidence>
<dbReference type="InterPro" id="IPR036390">
    <property type="entry name" value="WH_DNA-bd_sf"/>
</dbReference>
<dbReference type="SUPFAM" id="SSF46785">
    <property type="entry name" value="Winged helix' DNA-binding domain"/>
    <property type="match status" value="2"/>
</dbReference>
<keyword evidence="13" id="KW-1185">Reference proteome</keyword>
<protein>
    <recommendedName>
        <fullName evidence="11">HSF-type DNA-binding domain-containing protein</fullName>
    </recommendedName>
</protein>
<feature type="coiled-coil region" evidence="10">
    <location>
        <begin position="474"/>
        <end position="553"/>
    </location>
</feature>
<dbReference type="PANTHER" id="PTHR10015:SF448">
    <property type="entry name" value="HEAT STRESS TRANSCRIPTION FACTOR A-7A-LIKE"/>
    <property type="match status" value="1"/>
</dbReference>